<feature type="domain" description="SMB" evidence="2">
    <location>
        <begin position="251"/>
        <end position="296"/>
    </location>
</feature>
<gene>
    <name evidence="3" type="ORF">GSOID_T00017816001</name>
</gene>
<dbReference type="Gene3D" id="4.10.410.20">
    <property type="match status" value="1"/>
</dbReference>
<keyword evidence="4" id="KW-1185">Reference proteome</keyword>
<dbReference type="Gene3D" id="3.40.720.10">
    <property type="entry name" value="Alkaline Phosphatase, subunit A"/>
    <property type="match status" value="1"/>
</dbReference>
<evidence type="ECO:0000313" key="3">
    <source>
        <dbReference type="EMBL" id="CBY18179.1"/>
    </source>
</evidence>
<evidence type="ECO:0000256" key="1">
    <source>
        <dbReference type="ARBA" id="ARBA00023157"/>
    </source>
</evidence>
<accession>E4X3H5</accession>
<dbReference type="AlphaFoldDB" id="E4X3H5"/>
<dbReference type="InterPro" id="IPR001212">
    <property type="entry name" value="Somatomedin_B_dom"/>
</dbReference>
<dbReference type="SUPFAM" id="SSF90188">
    <property type="entry name" value="Somatomedin B domain"/>
    <property type="match status" value="1"/>
</dbReference>
<reference evidence="3 4" key="1">
    <citation type="journal article" date="2010" name="Science">
        <title>Plasticity of animal genome architecture unmasked by rapid evolution of a pelagic tunicate.</title>
        <authorList>
            <person name="Denoeud F."/>
            <person name="Henriet S."/>
            <person name="Mungpakdee S."/>
            <person name="Aury J.M."/>
            <person name="Da Silva C."/>
            <person name="Brinkmann H."/>
            <person name="Mikhaleva J."/>
            <person name="Olsen L.C."/>
            <person name="Jubin C."/>
            <person name="Canestro C."/>
            <person name="Bouquet J.M."/>
            <person name="Danks G."/>
            <person name="Poulain J."/>
            <person name="Campsteijn C."/>
            <person name="Adamski M."/>
            <person name="Cross I."/>
            <person name="Yadetie F."/>
            <person name="Muffato M."/>
            <person name="Louis A."/>
            <person name="Butcher S."/>
            <person name="Tsagkogeorga G."/>
            <person name="Konrad A."/>
            <person name="Singh S."/>
            <person name="Jensen M.F."/>
            <person name="Cong E.H."/>
            <person name="Eikeseth-Otteraa H."/>
            <person name="Noel B."/>
            <person name="Anthouard V."/>
            <person name="Porcel B.M."/>
            <person name="Kachouri-Lafond R."/>
            <person name="Nishino A."/>
            <person name="Ugolini M."/>
            <person name="Chourrout P."/>
            <person name="Nishida H."/>
            <person name="Aasland R."/>
            <person name="Huzurbazar S."/>
            <person name="Westhof E."/>
            <person name="Delsuc F."/>
            <person name="Lehrach H."/>
            <person name="Reinhardt R."/>
            <person name="Weissenbach J."/>
            <person name="Roy S.W."/>
            <person name="Artiguenave F."/>
            <person name="Postlethwait J.H."/>
            <person name="Manak J.R."/>
            <person name="Thompson E.M."/>
            <person name="Jaillon O."/>
            <person name="Du Pasquier L."/>
            <person name="Boudinot P."/>
            <person name="Liberles D.A."/>
            <person name="Volff J.N."/>
            <person name="Philippe H."/>
            <person name="Lenhard B."/>
            <person name="Roest Crollius H."/>
            <person name="Wincker P."/>
            <person name="Chourrout D."/>
        </authorList>
    </citation>
    <scope>NUCLEOTIDE SEQUENCE [LARGE SCALE GENOMIC DNA]</scope>
</reference>
<name>E4X3H5_OIKDI</name>
<dbReference type="PROSITE" id="PS00524">
    <property type="entry name" value="SMB_1"/>
    <property type="match status" value="1"/>
</dbReference>
<evidence type="ECO:0000313" key="4">
    <source>
        <dbReference type="Proteomes" id="UP000001307"/>
    </source>
</evidence>
<dbReference type="InterPro" id="IPR002591">
    <property type="entry name" value="Phosphodiest/P_Trfase"/>
</dbReference>
<dbReference type="EMBL" id="FN653023">
    <property type="protein sequence ID" value="CBY18179.1"/>
    <property type="molecule type" value="Genomic_DNA"/>
</dbReference>
<dbReference type="Proteomes" id="UP000001307">
    <property type="component" value="Unassembled WGS sequence"/>
</dbReference>
<dbReference type="InterPro" id="IPR036024">
    <property type="entry name" value="Somatomedin_B-like_dom_sf"/>
</dbReference>
<dbReference type="InParanoid" id="E4X3H5"/>
<dbReference type="CDD" id="cd16018">
    <property type="entry name" value="Enpp"/>
    <property type="match status" value="1"/>
</dbReference>
<sequence length="992" mass="114104">MRWKALILISAVIGSNIPKSPWLGEPETRQDANFIIELENFEKLESHHQLILSKSITAKSEDYLLFHNEEYISVFDAKNGQVNSVFATVSNFRDISLRTFDKIQDPRAPRLKSYGTQPLFLPELGSSEASSVRARSSTNFFASDTNVHSFFLTLAVPQMLRSSKTINIAMIPHYRKNIAVGVKYFFTLENGDKTGIIVDVRENIEEQPYTLKSFVDDFASPIHFDSEYNFTESFSFSEYISKHQTNLSPWYPDQEWNRCGEAYPSKAENQCQCDDKCFDRKDCCPDYMTSCHDRPSFVDEECFSEENHQCPDSSFEKTTLLISVDGFRKDYLSRSEFIPTINRLRECGSTADFMEPSYPSKTFPNHYTLVTGLFPSQHGIVGNAWYDWKRDAQCSVFGVNDGPHPCNVNEMGYYGGDPIWNVAERHDMISACCLWPGNENKINGEIATYHWDYGIWGEKPYGHRIIQILEWLNLPAYSGSGPKEGFRPQFLTLYFDEPDKTGHSHGPYDTTGALDSALKRVDIHLQQLMDGLKMYNLDKCVNIVLATDHGMEEGLCENEIIMAPIIRNYDGKILEETYVQTKSTTTQIGNVRGTGNGSDFDIAKTIDAIECTQEQNNFRVFDKYNFPKRLHYDESPQIESILLLNDRFNKSTLNPRSNCNNEGYMGTHGWDSKYDGMKVPLTLYGPAFKKGVKLPSLQNVDIFKLLMETLQISEDSIKLMPEHMNRQITPFGQFHTVMKTPTNLPKAQALNQAAMTHKTDKSGHSIWYYCDKLEGCKPWYDQNLDKPFWWASFETQLLPFFFEKEIQWIQMGAAFDVTGGGVYQDPNVWTERSENKWCHRKISTTKVQWLPSHYYIVIKSKSNEIFSAIIPWRLAESHRYTPCHVVNEDEARATYVADFNCQINKLGLNWESSWMPWWEEQLELHSARILEVERLTTFGINIGQDNPIIDVQERTKMTSFGDFDRLFASVKDEPDSSSITTLSLFFLALIFM</sequence>
<dbReference type="InterPro" id="IPR017850">
    <property type="entry name" value="Alkaline_phosphatase_core_sf"/>
</dbReference>
<evidence type="ECO:0000259" key="2">
    <source>
        <dbReference type="PROSITE" id="PS50958"/>
    </source>
</evidence>
<organism evidence="3 4">
    <name type="scientific">Oikopleura dioica</name>
    <name type="common">Tunicate</name>
    <dbReference type="NCBI Taxonomy" id="34765"/>
    <lineage>
        <taxon>Eukaryota</taxon>
        <taxon>Metazoa</taxon>
        <taxon>Chordata</taxon>
        <taxon>Tunicata</taxon>
        <taxon>Appendicularia</taxon>
        <taxon>Copelata</taxon>
        <taxon>Oikopleuridae</taxon>
        <taxon>Oikopleura</taxon>
    </lineage>
</organism>
<dbReference type="PROSITE" id="PS50958">
    <property type="entry name" value="SMB_2"/>
    <property type="match status" value="1"/>
</dbReference>
<keyword evidence="1" id="KW-1015">Disulfide bond</keyword>
<dbReference type="PANTHER" id="PTHR10151:SF114">
    <property type="entry name" value="ECTONUCLEOTIDE PYROPHOSPHATASE_PHOSPHODIESTERASE C27A7.3"/>
    <property type="match status" value="1"/>
</dbReference>
<dbReference type="SUPFAM" id="SSF53649">
    <property type="entry name" value="Alkaline phosphatase-like"/>
    <property type="match status" value="1"/>
</dbReference>
<dbReference type="Pfam" id="PF01033">
    <property type="entry name" value="Somatomedin_B"/>
    <property type="match status" value="1"/>
</dbReference>
<dbReference type="PANTHER" id="PTHR10151">
    <property type="entry name" value="ECTONUCLEOTIDE PYROPHOSPHATASE/PHOSPHODIESTERASE"/>
    <property type="match status" value="1"/>
</dbReference>
<protein>
    <recommendedName>
        <fullName evidence="2">SMB domain-containing protein</fullName>
    </recommendedName>
</protein>
<dbReference type="OrthoDB" id="415411at2759"/>
<dbReference type="Pfam" id="PF01663">
    <property type="entry name" value="Phosphodiest"/>
    <property type="match status" value="1"/>
</dbReference>
<proteinExistence type="predicted"/>